<feature type="region of interest" description="Disordered" evidence="1">
    <location>
        <begin position="59"/>
        <end position="100"/>
    </location>
</feature>
<dbReference type="Proteomes" id="UP000237481">
    <property type="component" value="Unassembled WGS sequence"/>
</dbReference>
<evidence type="ECO:0000313" key="5">
    <source>
        <dbReference type="Proteomes" id="UP000237481"/>
    </source>
</evidence>
<keyword evidence="2" id="KW-1133">Transmembrane helix</keyword>
<accession>A0A2S4KVH3</accession>
<feature type="non-terminal residue" evidence="4">
    <location>
        <position position="471"/>
    </location>
</feature>
<gene>
    <name evidence="4" type="ORF">TPAR_05619</name>
</gene>
<feature type="region of interest" description="Disordered" evidence="1">
    <location>
        <begin position="360"/>
        <end position="471"/>
    </location>
</feature>
<comment type="caution">
    <text evidence="4">The sequence shown here is derived from an EMBL/GenBank/DDBJ whole genome shotgun (WGS) entry which is preliminary data.</text>
</comment>
<dbReference type="STRING" id="94208.A0A2S4KVH3"/>
<sequence>MKSRPTAPANAALGLLLARVLGVAGVPLRPDAPRNIDIVIEGTAHLDLDGLVDHLRVSGKNKNGEENRIDWDGATPHQEPDWSPSGGHGQDGGQGPQQQRYVTLTLPGPSVHPAPEPKTRFAEPGCDRCFGTVFHYEPVETPYVTVAASGEGPYPTVSTSRGKVHIYDPQQPKGGFPVPPAVTVAMDGARPDGPRITLPPVLPLDAPTVVLGTKNFERHFPTEHMWKAPRERSWRKDRFTSQLSLLANRKQREMSSHAKTANLMMNIILNIMDIILNIMNITLNIMNIMNITLNIMNIMDIIMNIILNIILNIIMNIIMNIMNIIMNIIMNTITLITLPPFHPGQPTIVVNVNVNAGNGNGNENGNGNGNSKVTAGNGVGNGISSNSNVKAGNGISAGNGVSSNSKSRGGKGGNSNSGGNQLSSDSNSGGNDQSQSSSQSTNQTNSQTSTSNGGNSTSNGGKSFSNSGGGK</sequence>
<evidence type="ECO:0000256" key="2">
    <source>
        <dbReference type="SAM" id="Phobius"/>
    </source>
</evidence>
<evidence type="ECO:0000313" key="4">
    <source>
        <dbReference type="EMBL" id="POR34198.1"/>
    </source>
</evidence>
<proteinExistence type="predicted"/>
<feature type="signal peptide" evidence="3">
    <location>
        <begin position="1"/>
        <end position="25"/>
    </location>
</feature>
<evidence type="ECO:0000256" key="1">
    <source>
        <dbReference type="SAM" id="MobiDB-lite"/>
    </source>
</evidence>
<dbReference type="AlphaFoldDB" id="A0A2S4KVH3"/>
<dbReference type="EMBL" id="PKSG01000564">
    <property type="protein sequence ID" value="POR34198.1"/>
    <property type="molecule type" value="Genomic_DNA"/>
</dbReference>
<feature type="compositionally biased region" description="Low complexity" evidence="1">
    <location>
        <begin position="417"/>
        <end position="471"/>
    </location>
</feature>
<feature type="chain" id="PRO_5015418027" evidence="3">
    <location>
        <begin position="26"/>
        <end position="471"/>
    </location>
</feature>
<name>A0A2S4KVH3_9HYPO</name>
<keyword evidence="2" id="KW-0472">Membrane</keyword>
<feature type="compositionally biased region" description="Basic and acidic residues" evidence="1">
    <location>
        <begin position="59"/>
        <end position="71"/>
    </location>
</feature>
<feature type="transmembrane region" description="Helical" evidence="2">
    <location>
        <begin position="305"/>
        <end position="330"/>
    </location>
</feature>
<keyword evidence="2" id="KW-0812">Transmembrane</keyword>
<evidence type="ECO:0000256" key="3">
    <source>
        <dbReference type="SAM" id="SignalP"/>
    </source>
</evidence>
<keyword evidence="5" id="KW-1185">Reference proteome</keyword>
<protein>
    <submittedName>
        <fullName evidence="4">Uncharacterized protein</fullName>
    </submittedName>
</protein>
<keyword evidence="3" id="KW-0732">Signal</keyword>
<feature type="compositionally biased region" description="Gly residues" evidence="1">
    <location>
        <begin position="86"/>
        <end position="95"/>
    </location>
</feature>
<organism evidence="4 5">
    <name type="scientific">Tolypocladium paradoxum</name>
    <dbReference type="NCBI Taxonomy" id="94208"/>
    <lineage>
        <taxon>Eukaryota</taxon>
        <taxon>Fungi</taxon>
        <taxon>Dikarya</taxon>
        <taxon>Ascomycota</taxon>
        <taxon>Pezizomycotina</taxon>
        <taxon>Sordariomycetes</taxon>
        <taxon>Hypocreomycetidae</taxon>
        <taxon>Hypocreales</taxon>
        <taxon>Ophiocordycipitaceae</taxon>
        <taxon>Tolypocladium</taxon>
    </lineage>
</organism>
<reference evidence="4 5" key="1">
    <citation type="submission" date="2018-01" db="EMBL/GenBank/DDBJ databases">
        <title>Harnessing the power of phylogenomics to disentangle the directionality and signatures of interkingdom host jumping in the parasitic fungal genus Tolypocladium.</title>
        <authorList>
            <person name="Quandt C.A."/>
            <person name="Patterson W."/>
            <person name="Spatafora J.W."/>
        </authorList>
    </citation>
    <scope>NUCLEOTIDE SEQUENCE [LARGE SCALE GENOMIC DNA]</scope>
    <source>
        <strain evidence="4 5">NRBC 100945</strain>
    </source>
</reference>
<dbReference type="OrthoDB" id="5153522at2759"/>
<feature type="transmembrane region" description="Helical" evidence="2">
    <location>
        <begin position="263"/>
        <end position="285"/>
    </location>
</feature>
<feature type="compositionally biased region" description="Low complexity" evidence="1">
    <location>
        <begin position="398"/>
        <end position="407"/>
    </location>
</feature>